<dbReference type="InterPro" id="IPR057075">
    <property type="entry name" value="bHLH_IRO3"/>
</dbReference>
<dbReference type="Proteomes" id="UP000712600">
    <property type="component" value="Unassembled WGS sequence"/>
</dbReference>
<dbReference type="InterPro" id="IPR036638">
    <property type="entry name" value="HLH_DNA-bd_sf"/>
</dbReference>
<keyword evidence="3" id="KW-0238">DNA-binding</keyword>
<evidence type="ECO:0000256" key="2">
    <source>
        <dbReference type="ARBA" id="ARBA00023015"/>
    </source>
</evidence>
<dbReference type="GO" id="GO:0005634">
    <property type="term" value="C:nucleus"/>
    <property type="evidence" value="ECO:0007669"/>
    <property type="project" value="UniProtKB-SubCell"/>
</dbReference>
<dbReference type="GO" id="GO:0003677">
    <property type="term" value="F:DNA binding"/>
    <property type="evidence" value="ECO:0007669"/>
    <property type="project" value="UniProtKB-KW"/>
</dbReference>
<dbReference type="EMBL" id="QGKX02001521">
    <property type="protein sequence ID" value="KAF3513783.1"/>
    <property type="molecule type" value="Genomic_DNA"/>
</dbReference>
<evidence type="ECO:0000313" key="8">
    <source>
        <dbReference type="Proteomes" id="UP000712600"/>
    </source>
</evidence>
<evidence type="ECO:0000256" key="1">
    <source>
        <dbReference type="ARBA" id="ARBA00004123"/>
    </source>
</evidence>
<accession>A0A8S9PM49</accession>
<keyword evidence="4" id="KW-0804">Transcription</keyword>
<evidence type="ECO:0000259" key="6">
    <source>
        <dbReference type="PROSITE" id="PS50888"/>
    </source>
</evidence>
<keyword evidence="2" id="KW-0805">Transcription regulation</keyword>
<dbReference type="PANTHER" id="PTHR47075">
    <property type="entry name" value="TRANSCRIPTION FACTOR BHLH47"/>
    <property type="match status" value="1"/>
</dbReference>
<dbReference type="GO" id="GO:0046983">
    <property type="term" value="F:protein dimerization activity"/>
    <property type="evidence" value="ECO:0007669"/>
    <property type="project" value="InterPro"/>
</dbReference>
<dbReference type="PANTHER" id="PTHR47075:SF9">
    <property type="entry name" value="TRANSCRIPTION FACTOR BHLH47"/>
    <property type="match status" value="1"/>
</dbReference>
<evidence type="ECO:0000256" key="5">
    <source>
        <dbReference type="ARBA" id="ARBA00023242"/>
    </source>
</evidence>
<proteinExistence type="predicted"/>
<dbReference type="Pfam" id="PF23177">
    <property type="entry name" value="bHLH_IRO3"/>
    <property type="match status" value="1"/>
</dbReference>
<gene>
    <name evidence="7" type="ORF">F2Q69_00005179</name>
</gene>
<dbReference type="PROSITE" id="PS50888">
    <property type="entry name" value="BHLH"/>
    <property type="match status" value="1"/>
</dbReference>
<dbReference type="SUPFAM" id="SSF47459">
    <property type="entry name" value="HLH, helix-loop-helix DNA-binding domain"/>
    <property type="match status" value="1"/>
</dbReference>
<dbReference type="AlphaFoldDB" id="A0A8S9PM49"/>
<dbReference type="InterPro" id="IPR011598">
    <property type="entry name" value="bHLH_dom"/>
</dbReference>
<evidence type="ECO:0000256" key="4">
    <source>
        <dbReference type="ARBA" id="ARBA00023163"/>
    </source>
</evidence>
<comment type="caution">
    <text evidence="7">The sequence shown here is derived from an EMBL/GenBank/DDBJ whole genome shotgun (WGS) entry which is preliminary data.</text>
</comment>
<feature type="domain" description="BHLH" evidence="6">
    <location>
        <begin position="125"/>
        <end position="175"/>
    </location>
</feature>
<comment type="subcellular location">
    <subcellularLocation>
        <location evidence="1">Nucleus</location>
    </subcellularLocation>
</comment>
<name>A0A8S9PM49_BRACR</name>
<evidence type="ECO:0000313" key="7">
    <source>
        <dbReference type="EMBL" id="KAF3513783.1"/>
    </source>
</evidence>
<protein>
    <recommendedName>
        <fullName evidence="6">BHLH domain-containing protein</fullName>
    </recommendedName>
</protein>
<sequence length="215" mass="24132">MLKVKGLCYCLVKSRKATTCALLLEPSLSTYAASSDLPESMQKEGIVPDQVIFTILRGEFMCKKKKTGSKTPSISTNEANASVGERRENLLTLKICFFLLIDLPFVYNKICSSFCSNMPRKGKVPKRIKKVVRERIICEHLNELFIELANSLELNQQNSGRASVLCEATQFLKDVFGQIESLINGHTCLLSDSNYVTTEKNELQGRNISARDRDI</sequence>
<keyword evidence="5" id="KW-0539">Nucleus</keyword>
<organism evidence="7 8">
    <name type="scientific">Brassica cretica</name>
    <name type="common">Mustard</name>
    <dbReference type="NCBI Taxonomy" id="69181"/>
    <lineage>
        <taxon>Eukaryota</taxon>
        <taxon>Viridiplantae</taxon>
        <taxon>Streptophyta</taxon>
        <taxon>Embryophyta</taxon>
        <taxon>Tracheophyta</taxon>
        <taxon>Spermatophyta</taxon>
        <taxon>Magnoliopsida</taxon>
        <taxon>eudicotyledons</taxon>
        <taxon>Gunneridae</taxon>
        <taxon>Pentapetalae</taxon>
        <taxon>rosids</taxon>
        <taxon>malvids</taxon>
        <taxon>Brassicales</taxon>
        <taxon>Brassicaceae</taxon>
        <taxon>Brassiceae</taxon>
        <taxon>Brassica</taxon>
    </lineage>
</organism>
<reference evidence="7" key="1">
    <citation type="submission" date="2019-12" db="EMBL/GenBank/DDBJ databases">
        <title>Genome sequencing and annotation of Brassica cretica.</title>
        <authorList>
            <person name="Studholme D.J."/>
            <person name="Sarris P."/>
        </authorList>
    </citation>
    <scope>NUCLEOTIDE SEQUENCE</scope>
    <source>
        <strain evidence="7">PFS-109/04</strain>
        <tissue evidence="7">Leaf</tissue>
    </source>
</reference>
<evidence type="ECO:0000256" key="3">
    <source>
        <dbReference type="ARBA" id="ARBA00023125"/>
    </source>
</evidence>